<evidence type="ECO:0000313" key="7">
    <source>
        <dbReference type="EMBL" id="MBS4222753.1"/>
    </source>
</evidence>
<keyword evidence="1" id="KW-0805">Transcription regulation</keyword>
<dbReference type="InterPro" id="IPR009057">
    <property type="entry name" value="Homeodomain-like_sf"/>
</dbReference>
<dbReference type="InterPro" id="IPR018060">
    <property type="entry name" value="HTH_AraC"/>
</dbReference>
<feature type="modified residue" description="4-aspartylphosphate" evidence="4">
    <location>
        <position position="57"/>
    </location>
</feature>
<dbReference type="Gene3D" id="3.40.50.2300">
    <property type="match status" value="1"/>
</dbReference>
<dbReference type="SUPFAM" id="SSF46689">
    <property type="entry name" value="Homeodomain-like"/>
    <property type="match status" value="2"/>
</dbReference>
<dbReference type="InterPro" id="IPR011006">
    <property type="entry name" value="CheY-like_superfamily"/>
</dbReference>
<proteinExistence type="predicted"/>
<dbReference type="InterPro" id="IPR020449">
    <property type="entry name" value="Tscrpt_reg_AraC-type_HTH"/>
</dbReference>
<dbReference type="Pfam" id="PF00072">
    <property type="entry name" value="Response_reg"/>
    <property type="match status" value="1"/>
</dbReference>
<reference evidence="7 8" key="1">
    <citation type="submission" date="2021-05" db="EMBL/GenBank/DDBJ databases">
        <title>Novel Bacillus species.</title>
        <authorList>
            <person name="Liu G."/>
        </authorList>
    </citation>
    <scope>NUCLEOTIDE SEQUENCE [LARGE SCALE GENOMIC DNA]</scope>
    <source>
        <strain evidence="7 8">FJAT-49682</strain>
    </source>
</reference>
<dbReference type="RefSeq" id="WP_213097676.1">
    <property type="nucleotide sequence ID" value="NZ_JAGYPH010000001.1"/>
</dbReference>
<organism evidence="7 8">
    <name type="scientific">Lederbergia citrea</name>
    <dbReference type="NCBI Taxonomy" id="2833581"/>
    <lineage>
        <taxon>Bacteria</taxon>
        <taxon>Bacillati</taxon>
        <taxon>Bacillota</taxon>
        <taxon>Bacilli</taxon>
        <taxon>Bacillales</taxon>
        <taxon>Bacillaceae</taxon>
        <taxon>Lederbergia</taxon>
    </lineage>
</organism>
<dbReference type="PROSITE" id="PS50110">
    <property type="entry name" value="RESPONSE_REGULATORY"/>
    <property type="match status" value="1"/>
</dbReference>
<dbReference type="SMART" id="SM00342">
    <property type="entry name" value="HTH_ARAC"/>
    <property type="match status" value="1"/>
</dbReference>
<sequence>MNPIKVLIADDETIVRTGLKATINWKKYNMEVIADVPNGEKGWHEFLTHSPDVIITDIVMPVVGGIEFANRIKEHSPATKILLLSCHQDFEYAQEGMRLGASGYLVKTSFNEEELAGFLRNFQEEIMEERGKLAGEFQISTDHWPAPMKAAVKYIIEHLSTPILVSEVAEIVGLSRSHFSTLFKKTAGESFHAFIDRMKMDRAMELLELTQAPIQDVAEQIGMMDSKYFSKWFKKTTGFTPTEYRLKQKDTNMQTK</sequence>
<dbReference type="SUPFAM" id="SSF52172">
    <property type="entry name" value="CheY-like"/>
    <property type="match status" value="1"/>
</dbReference>
<evidence type="ECO:0000256" key="4">
    <source>
        <dbReference type="PROSITE-ProRule" id="PRU00169"/>
    </source>
</evidence>
<feature type="domain" description="HTH araC/xylS-type" evidence="5">
    <location>
        <begin position="149"/>
        <end position="247"/>
    </location>
</feature>
<dbReference type="Pfam" id="PF12833">
    <property type="entry name" value="HTH_18"/>
    <property type="match status" value="1"/>
</dbReference>
<gene>
    <name evidence="7" type="ORF">KHA91_08260</name>
</gene>
<dbReference type="SMART" id="SM00448">
    <property type="entry name" value="REC"/>
    <property type="match status" value="1"/>
</dbReference>
<feature type="domain" description="Response regulatory" evidence="6">
    <location>
        <begin position="5"/>
        <end position="122"/>
    </location>
</feature>
<evidence type="ECO:0000256" key="1">
    <source>
        <dbReference type="ARBA" id="ARBA00023015"/>
    </source>
</evidence>
<keyword evidence="4" id="KW-0597">Phosphoprotein</keyword>
<dbReference type="AlphaFoldDB" id="A0A942UPW8"/>
<comment type="caution">
    <text evidence="7">The sequence shown here is derived from an EMBL/GenBank/DDBJ whole genome shotgun (WGS) entry which is preliminary data.</text>
</comment>
<keyword evidence="8" id="KW-1185">Reference proteome</keyword>
<dbReference type="PRINTS" id="PR00032">
    <property type="entry name" value="HTHARAC"/>
</dbReference>
<dbReference type="PANTHER" id="PTHR43280:SF10">
    <property type="entry name" value="REGULATORY PROTEIN POCR"/>
    <property type="match status" value="1"/>
</dbReference>
<evidence type="ECO:0000256" key="2">
    <source>
        <dbReference type="ARBA" id="ARBA00023125"/>
    </source>
</evidence>
<dbReference type="EMBL" id="JAGYPN010000001">
    <property type="protein sequence ID" value="MBS4222753.1"/>
    <property type="molecule type" value="Genomic_DNA"/>
</dbReference>
<accession>A0A942UPW8</accession>
<keyword evidence="3" id="KW-0804">Transcription</keyword>
<name>A0A942UPW8_9BACI</name>
<dbReference type="GO" id="GO:0043565">
    <property type="term" value="F:sequence-specific DNA binding"/>
    <property type="evidence" value="ECO:0007669"/>
    <property type="project" value="InterPro"/>
</dbReference>
<dbReference type="Gene3D" id="1.10.10.60">
    <property type="entry name" value="Homeodomain-like"/>
    <property type="match status" value="2"/>
</dbReference>
<evidence type="ECO:0000259" key="6">
    <source>
        <dbReference type="PROSITE" id="PS50110"/>
    </source>
</evidence>
<protein>
    <submittedName>
        <fullName evidence="7">Response regulator</fullName>
    </submittedName>
</protein>
<keyword evidence="2" id="KW-0238">DNA-binding</keyword>
<dbReference type="PROSITE" id="PS01124">
    <property type="entry name" value="HTH_ARAC_FAMILY_2"/>
    <property type="match status" value="1"/>
</dbReference>
<dbReference type="InterPro" id="IPR018062">
    <property type="entry name" value="HTH_AraC-typ_CS"/>
</dbReference>
<evidence type="ECO:0000256" key="3">
    <source>
        <dbReference type="ARBA" id="ARBA00023163"/>
    </source>
</evidence>
<dbReference type="PROSITE" id="PS00041">
    <property type="entry name" value="HTH_ARAC_FAMILY_1"/>
    <property type="match status" value="1"/>
</dbReference>
<dbReference type="Proteomes" id="UP000676456">
    <property type="component" value="Unassembled WGS sequence"/>
</dbReference>
<dbReference type="PANTHER" id="PTHR43280">
    <property type="entry name" value="ARAC-FAMILY TRANSCRIPTIONAL REGULATOR"/>
    <property type="match status" value="1"/>
</dbReference>
<dbReference type="GO" id="GO:0000160">
    <property type="term" value="P:phosphorelay signal transduction system"/>
    <property type="evidence" value="ECO:0007669"/>
    <property type="project" value="InterPro"/>
</dbReference>
<evidence type="ECO:0000259" key="5">
    <source>
        <dbReference type="PROSITE" id="PS01124"/>
    </source>
</evidence>
<dbReference type="InterPro" id="IPR001789">
    <property type="entry name" value="Sig_transdc_resp-reg_receiver"/>
</dbReference>
<dbReference type="CDD" id="cd17536">
    <property type="entry name" value="REC_YesN-like"/>
    <property type="match status" value="1"/>
</dbReference>
<evidence type="ECO:0000313" key="8">
    <source>
        <dbReference type="Proteomes" id="UP000676456"/>
    </source>
</evidence>
<dbReference type="GO" id="GO:0003700">
    <property type="term" value="F:DNA-binding transcription factor activity"/>
    <property type="evidence" value="ECO:0007669"/>
    <property type="project" value="InterPro"/>
</dbReference>